<comment type="caution">
    <text evidence="6">The sequence shown here is derived from an EMBL/GenBank/DDBJ whole genome shotgun (WGS) entry which is preliminary data.</text>
</comment>
<comment type="subcellular location">
    <subcellularLocation>
        <location evidence="1">Cell envelope</location>
    </subcellularLocation>
</comment>
<name>A0A4R1I6P9_ANCAQ</name>
<dbReference type="OrthoDB" id="7546817at2"/>
<feature type="chain" id="PRO_5021024364" evidence="4">
    <location>
        <begin position="27"/>
        <end position="311"/>
    </location>
</feature>
<dbReference type="InterPro" id="IPR028082">
    <property type="entry name" value="Peripla_BP_I"/>
</dbReference>
<dbReference type="GO" id="GO:0030313">
    <property type="term" value="C:cell envelope"/>
    <property type="evidence" value="ECO:0007669"/>
    <property type="project" value="UniProtKB-SubCell"/>
</dbReference>
<evidence type="ECO:0000256" key="4">
    <source>
        <dbReference type="SAM" id="SignalP"/>
    </source>
</evidence>
<dbReference type="Proteomes" id="UP000295030">
    <property type="component" value="Unassembled WGS sequence"/>
</dbReference>
<keyword evidence="7" id="KW-1185">Reference proteome</keyword>
<reference evidence="6 7" key="1">
    <citation type="submission" date="2019-03" db="EMBL/GenBank/DDBJ databases">
        <title>Genomic Encyclopedia of Type Strains, Phase IV (KMG-IV): sequencing the most valuable type-strain genomes for metagenomic binning, comparative biology and taxonomic classification.</title>
        <authorList>
            <person name="Goeker M."/>
        </authorList>
    </citation>
    <scope>NUCLEOTIDE SEQUENCE [LARGE SCALE GENOMIC DNA]</scope>
    <source>
        <strain evidence="6 7">DSM 101</strain>
    </source>
</reference>
<feature type="signal peptide" evidence="4">
    <location>
        <begin position="1"/>
        <end position="26"/>
    </location>
</feature>
<keyword evidence="3 4" id="KW-0732">Signal</keyword>
<organism evidence="6 7">
    <name type="scientific">Ancylobacter aquaticus</name>
    <dbReference type="NCBI Taxonomy" id="100"/>
    <lineage>
        <taxon>Bacteria</taxon>
        <taxon>Pseudomonadati</taxon>
        <taxon>Pseudomonadota</taxon>
        <taxon>Alphaproteobacteria</taxon>
        <taxon>Hyphomicrobiales</taxon>
        <taxon>Xanthobacteraceae</taxon>
        <taxon>Ancylobacter</taxon>
    </lineage>
</organism>
<evidence type="ECO:0000313" key="7">
    <source>
        <dbReference type="Proteomes" id="UP000295030"/>
    </source>
</evidence>
<dbReference type="PANTHER" id="PTHR46847:SF1">
    <property type="entry name" value="D-ALLOSE-BINDING PERIPLASMIC PROTEIN-RELATED"/>
    <property type="match status" value="1"/>
</dbReference>
<evidence type="ECO:0000259" key="5">
    <source>
        <dbReference type="Pfam" id="PF13407"/>
    </source>
</evidence>
<dbReference type="AlphaFoldDB" id="A0A4R1I6P9"/>
<protein>
    <submittedName>
        <fullName evidence="6">Monosaccharide ABC transporter substrate-binding protein (CUT2 family)</fullName>
    </submittedName>
</protein>
<comment type="similarity">
    <text evidence="2">Belongs to the bacterial solute-binding protein 2 family.</text>
</comment>
<dbReference type="RefSeq" id="WP_131836239.1">
    <property type="nucleotide sequence ID" value="NZ_SMFY01000002.1"/>
</dbReference>
<accession>A0A4R1I6P9</accession>
<dbReference type="EMBL" id="SMFY01000002">
    <property type="protein sequence ID" value="TCK29170.1"/>
    <property type="molecule type" value="Genomic_DNA"/>
</dbReference>
<proteinExistence type="inferred from homology"/>
<dbReference type="PANTHER" id="PTHR46847">
    <property type="entry name" value="D-ALLOSE-BINDING PERIPLASMIC PROTEIN-RELATED"/>
    <property type="match status" value="1"/>
</dbReference>
<gene>
    <name evidence="6" type="ORF">EV667_3191</name>
</gene>
<feature type="domain" description="Periplasmic binding protein" evidence="5">
    <location>
        <begin position="31"/>
        <end position="286"/>
    </location>
</feature>
<dbReference type="Gene3D" id="3.40.50.2300">
    <property type="match status" value="2"/>
</dbReference>
<evidence type="ECO:0000256" key="2">
    <source>
        <dbReference type="ARBA" id="ARBA00007639"/>
    </source>
</evidence>
<evidence type="ECO:0000313" key="6">
    <source>
        <dbReference type="EMBL" id="TCK29170.1"/>
    </source>
</evidence>
<sequence>MRVKSFILGLGAASALVLATMPPAAAQQKRIALVQAHQESRFRIDLNKGAEDKAKELGYTLTIYNANNNPALQNDAVETYVNDKVDIILVLAIDANAIKPSIEDAVAAGIPVLAVDTVVDGKNISNIGVDNKDAGRDIGRRVGEYLKSTGKTEVGTVGALNSFIQNLRMDGFKEGLAEVAPEAKIVGGVDGQNVQNIAQNAAEALVAAHPDLSVIYASGEPALVGAMAAIRSRDATDRIKLFGWDLNAQAIQAIDEGWLDTVVQQEAYRMGAAAVSTAADVLNGKDVPATVGVPVTFVGKSNVDQFRGRFK</sequence>
<dbReference type="InterPro" id="IPR025997">
    <property type="entry name" value="SBP_2_dom"/>
</dbReference>
<evidence type="ECO:0000256" key="1">
    <source>
        <dbReference type="ARBA" id="ARBA00004196"/>
    </source>
</evidence>
<dbReference type="GO" id="GO:0030246">
    <property type="term" value="F:carbohydrate binding"/>
    <property type="evidence" value="ECO:0007669"/>
    <property type="project" value="UniProtKB-ARBA"/>
</dbReference>
<dbReference type="Pfam" id="PF13407">
    <property type="entry name" value="Peripla_BP_4"/>
    <property type="match status" value="1"/>
</dbReference>
<evidence type="ECO:0000256" key="3">
    <source>
        <dbReference type="ARBA" id="ARBA00022729"/>
    </source>
</evidence>
<dbReference type="SUPFAM" id="SSF53822">
    <property type="entry name" value="Periplasmic binding protein-like I"/>
    <property type="match status" value="1"/>
</dbReference>